<dbReference type="GO" id="GO:0006508">
    <property type="term" value="P:proteolysis"/>
    <property type="evidence" value="ECO:0007669"/>
    <property type="project" value="UniProtKB-KW"/>
</dbReference>
<dbReference type="EMBL" id="CP092109">
    <property type="protein sequence ID" value="UWZ78416.1"/>
    <property type="molecule type" value="Genomic_DNA"/>
</dbReference>
<gene>
    <name evidence="1" type="ORF">L9S41_12050</name>
</gene>
<dbReference type="Gene3D" id="3.40.50.1450">
    <property type="entry name" value="HybD-like"/>
    <property type="match status" value="1"/>
</dbReference>
<name>A0ABY5ZI78_9BACT</name>
<reference evidence="1" key="1">
    <citation type="journal article" date="2022" name="Environ. Microbiol.">
        <title>Geoalkalibacter halelectricus SAP #1 sp. nov. possessing extracellular electron transfer and mineral#reducing capabilities from a haloalkaline environment.</title>
        <authorList>
            <person name="Yadav S."/>
            <person name="Singh R."/>
            <person name="Sundharam S.S."/>
            <person name="Chaudhary S."/>
            <person name="Krishnamurthi S."/>
            <person name="Patil S.A."/>
        </authorList>
    </citation>
    <scope>NUCLEOTIDE SEQUENCE</scope>
    <source>
        <strain evidence="1">SAP-1</strain>
    </source>
</reference>
<proteinExistence type="predicted"/>
<keyword evidence="1" id="KW-0378">Hydrolase</keyword>
<dbReference type="InterPro" id="IPR023430">
    <property type="entry name" value="Pept_HybD-like_dom_sf"/>
</dbReference>
<dbReference type="Proteomes" id="UP001060414">
    <property type="component" value="Chromosome"/>
</dbReference>
<sequence>MGYGNLLRADDGCGRLLAADLAKRLPPQRAQVLSAHQLTPELCLEIARESVDRALFIDVARHQQRPFVLHRIRPEGDKGRCGHQLSPELLLMLAQRLYGRSPRAWLLTLPAYRTTLGEELSRQAQAALPQALERCLALLEPSRRQSPKRNNP</sequence>
<dbReference type="GO" id="GO:0008233">
    <property type="term" value="F:peptidase activity"/>
    <property type="evidence" value="ECO:0007669"/>
    <property type="project" value="UniProtKB-KW"/>
</dbReference>
<protein>
    <submittedName>
        <fullName evidence="1">Hydrogenase maturation protease</fullName>
    </submittedName>
</protein>
<evidence type="ECO:0000313" key="1">
    <source>
        <dbReference type="EMBL" id="UWZ78416.1"/>
    </source>
</evidence>
<evidence type="ECO:0000313" key="2">
    <source>
        <dbReference type="Proteomes" id="UP001060414"/>
    </source>
</evidence>
<dbReference type="PANTHER" id="PTHR30302">
    <property type="entry name" value="HYDROGENASE 1 MATURATION PROTEASE"/>
    <property type="match status" value="1"/>
</dbReference>
<keyword evidence="1" id="KW-0645">Protease</keyword>
<dbReference type="RefSeq" id="WP_260746768.1">
    <property type="nucleotide sequence ID" value="NZ_CP092109.1"/>
</dbReference>
<dbReference type="PANTHER" id="PTHR30302:SF5">
    <property type="entry name" value="SLR1876 PROTEIN"/>
    <property type="match status" value="1"/>
</dbReference>
<keyword evidence="2" id="KW-1185">Reference proteome</keyword>
<dbReference type="SUPFAM" id="SSF53163">
    <property type="entry name" value="HybD-like"/>
    <property type="match status" value="1"/>
</dbReference>
<dbReference type="InterPro" id="IPR000671">
    <property type="entry name" value="Peptidase_A31"/>
</dbReference>
<organism evidence="1 2">
    <name type="scientific">Geoalkalibacter halelectricus</name>
    <dbReference type="NCBI Taxonomy" id="2847045"/>
    <lineage>
        <taxon>Bacteria</taxon>
        <taxon>Pseudomonadati</taxon>
        <taxon>Thermodesulfobacteriota</taxon>
        <taxon>Desulfuromonadia</taxon>
        <taxon>Desulfuromonadales</taxon>
        <taxon>Geoalkalibacteraceae</taxon>
        <taxon>Geoalkalibacter</taxon>
    </lineage>
</organism>
<accession>A0ABY5ZI78</accession>
<dbReference type="NCBIfam" id="TIGR00072">
    <property type="entry name" value="hydrog_prot"/>
    <property type="match status" value="1"/>
</dbReference>